<sequence length="340" mass="36599">MIETWTTTLPHGTTLSCRSAGERGRPVLLFLHGFPEAAFVWDALLTHFAQPEHGGFRCVAPNLRGYEHSSSPVDPAEYRPKPLSQDIAALIAQESCDGGALAALVAHDWGGALAWGLASQRPELMARLVIVNSPHPQTFLRGLQTSPVQQAASAYMNFLIRLDAEALLAADDFARLWSFFDLMGARGGDVMQAAAAKLGAARGNATSFGHPAVLPEGAGWLTEALREQYRRVWQGDGSRPGAGLTGGLNYYRASPLRPPREGDPAAANVTLPEDGFTVTVPTLVLWAMADTALPAELVDGLERWVPQMQLERIEGATHWVVHERPALVAGLIEGFLLSKG</sequence>
<keyword evidence="4" id="KW-1185">Reference proteome</keyword>
<evidence type="ECO:0000313" key="3">
    <source>
        <dbReference type="EMBL" id="MFD1712044.1"/>
    </source>
</evidence>
<protein>
    <submittedName>
        <fullName evidence="3">Alpha/beta fold hydrolase</fullName>
    </submittedName>
</protein>
<dbReference type="InterPro" id="IPR029058">
    <property type="entry name" value="AB_hydrolase_fold"/>
</dbReference>
<accession>A0ABW4KY40</accession>
<dbReference type="Pfam" id="PF00561">
    <property type="entry name" value="Abhydrolase_1"/>
    <property type="match status" value="1"/>
</dbReference>
<evidence type="ECO:0000313" key="4">
    <source>
        <dbReference type="Proteomes" id="UP001597304"/>
    </source>
</evidence>
<dbReference type="InterPro" id="IPR000073">
    <property type="entry name" value="AB_hydrolase_1"/>
</dbReference>
<gene>
    <name evidence="3" type="ORF">ACFSF0_15640</name>
</gene>
<dbReference type="EMBL" id="JBHUEJ010000036">
    <property type="protein sequence ID" value="MFD1712044.1"/>
    <property type="molecule type" value="Genomic_DNA"/>
</dbReference>
<proteinExistence type="predicted"/>
<name>A0ABW4KY40_9BURK</name>
<dbReference type="InterPro" id="IPR000639">
    <property type="entry name" value="Epox_hydrolase-like"/>
</dbReference>
<evidence type="ECO:0000256" key="1">
    <source>
        <dbReference type="ARBA" id="ARBA00022801"/>
    </source>
</evidence>
<dbReference type="PANTHER" id="PTHR43329">
    <property type="entry name" value="EPOXIDE HYDROLASE"/>
    <property type="match status" value="1"/>
</dbReference>
<dbReference type="SUPFAM" id="SSF53474">
    <property type="entry name" value="alpha/beta-Hydrolases"/>
    <property type="match status" value="1"/>
</dbReference>
<feature type="domain" description="AB hydrolase-1" evidence="2">
    <location>
        <begin position="26"/>
        <end position="325"/>
    </location>
</feature>
<evidence type="ECO:0000259" key="2">
    <source>
        <dbReference type="Pfam" id="PF00561"/>
    </source>
</evidence>
<dbReference type="Gene3D" id="3.40.50.1820">
    <property type="entry name" value="alpha/beta hydrolase"/>
    <property type="match status" value="1"/>
</dbReference>
<dbReference type="RefSeq" id="WP_147912362.1">
    <property type="nucleotide sequence ID" value="NZ_JBHUEJ010000036.1"/>
</dbReference>
<dbReference type="GO" id="GO:0016787">
    <property type="term" value="F:hydrolase activity"/>
    <property type="evidence" value="ECO:0007669"/>
    <property type="project" value="UniProtKB-KW"/>
</dbReference>
<dbReference type="Proteomes" id="UP001597304">
    <property type="component" value="Unassembled WGS sequence"/>
</dbReference>
<dbReference type="PRINTS" id="PR00412">
    <property type="entry name" value="EPOXHYDRLASE"/>
</dbReference>
<dbReference type="PRINTS" id="PR00111">
    <property type="entry name" value="ABHYDROLASE"/>
</dbReference>
<reference evidence="4" key="1">
    <citation type="journal article" date="2019" name="Int. J. Syst. Evol. Microbiol.">
        <title>The Global Catalogue of Microorganisms (GCM) 10K type strain sequencing project: providing services to taxonomists for standard genome sequencing and annotation.</title>
        <authorList>
            <consortium name="The Broad Institute Genomics Platform"/>
            <consortium name="The Broad Institute Genome Sequencing Center for Infectious Disease"/>
            <person name="Wu L."/>
            <person name="Ma J."/>
        </authorList>
    </citation>
    <scope>NUCLEOTIDE SEQUENCE [LARGE SCALE GENOMIC DNA]</scope>
    <source>
        <strain evidence="4">LMG 29247</strain>
    </source>
</reference>
<keyword evidence="1 3" id="KW-0378">Hydrolase</keyword>
<organism evidence="3 4">
    <name type="scientific">Ottowia flava</name>
    <dbReference type="NCBI Taxonomy" id="2675430"/>
    <lineage>
        <taxon>Bacteria</taxon>
        <taxon>Pseudomonadati</taxon>
        <taxon>Pseudomonadota</taxon>
        <taxon>Betaproteobacteria</taxon>
        <taxon>Burkholderiales</taxon>
        <taxon>Comamonadaceae</taxon>
        <taxon>Ottowia</taxon>
    </lineage>
</organism>
<comment type="caution">
    <text evidence="3">The sequence shown here is derived from an EMBL/GenBank/DDBJ whole genome shotgun (WGS) entry which is preliminary data.</text>
</comment>